<dbReference type="InterPro" id="IPR024088">
    <property type="entry name" value="Tyr-tRNA-ligase_bac-type"/>
</dbReference>
<dbReference type="FunFam" id="1.10.240.10:FF:000001">
    <property type="entry name" value="Tyrosine--tRNA ligase"/>
    <property type="match status" value="1"/>
</dbReference>
<comment type="subunit">
    <text evidence="8">Homodimer.</text>
</comment>
<evidence type="ECO:0000313" key="10">
    <source>
        <dbReference type="EMBL" id="AKX33817.1"/>
    </source>
</evidence>
<dbReference type="InterPro" id="IPR001412">
    <property type="entry name" value="aa-tRNA-synth_I_CS"/>
</dbReference>
<keyword evidence="3 8" id="KW-0067">ATP-binding</keyword>
<dbReference type="InterPro" id="IPR036986">
    <property type="entry name" value="S4_RNA-bd_sf"/>
</dbReference>
<dbReference type="OrthoDB" id="9804243at2"/>
<dbReference type="Pfam" id="PF22421">
    <property type="entry name" value="SYY_C-terminal"/>
    <property type="match status" value="1"/>
</dbReference>
<comment type="catalytic activity">
    <reaction evidence="7 8">
        <text>tRNA(Tyr) + L-tyrosine + ATP = L-tyrosyl-tRNA(Tyr) + AMP + diphosphate + H(+)</text>
        <dbReference type="Rhea" id="RHEA:10220"/>
        <dbReference type="Rhea" id="RHEA-COMP:9706"/>
        <dbReference type="Rhea" id="RHEA-COMP:9707"/>
        <dbReference type="ChEBI" id="CHEBI:15378"/>
        <dbReference type="ChEBI" id="CHEBI:30616"/>
        <dbReference type="ChEBI" id="CHEBI:33019"/>
        <dbReference type="ChEBI" id="CHEBI:58315"/>
        <dbReference type="ChEBI" id="CHEBI:78442"/>
        <dbReference type="ChEBI" id="CHEBI:78536"/>
        <dbReference type="ChEBI" id="CHEBI:456215"/>
        <dbReference type="EC" id="6.1.1.1"/>
    </reaction>
</comment>
<name>A0A0K1W153_9MOLU</name>
<feature type="binding site" evidence="8">
    <location>
        <position position="168"/>
    </location>
    <ligand>
        <name>L-tyrosine</name>
        <dbReference type="ChEBI" id="CHEBI:58315"/>
    </ligand>
</feature>
<dbReference type="Gene3D" id="1.10.240.10">
    <property type="entry name" value="Tyrosyl-Transfer RNA Synthetase"/>
    <property type="match status" value="1"/>
</dbReference>
<dbReference type="EC" id="6.1.1.1" evidence="8"/>
<evidence type="ECO:0000256" key="5">
    <source>
        <dbReference type="ARBA" id="ARBA00022917"/>
    </source>
</evidence>
<dbReference type="HAMAP" id="MF_02006">
    <property type="entry name" value="Tyr_tRNA_synth_type1"/>
    <property type="match status" value="1"/>
</dbReference>
<keyword evidence="1 8" id="KW-0436">Ligase</keyword>
<dbReference type="InterPro" id="IPR024107">
    <property type="entry name" value="Tyr-tRNA-ligase_bac_1"/>
</dbReference>
<feature type="binding site" evidence="8">
    <location>
        <position position="230"/>
    </location>
    <ligand>
        <name>ATP</name>
        <dbReference type="ChEBI" id="CHEBI:30616"/>
    </ligand>
</feature>
<keyword evidence="2 8" id="KW-0547">Nucleotide-binding</keyword>
<dbReference type="SUPFAM" id="SSF52374">
    <property type="entry name" value="Nucleotidylyl transferase"/>
    <property type="match status" value="1"/>
</dbReference>
<protein>
    <recommendedName>
        <fullName evidence="8">Tyrosine--tRNA ligase</fullName>
        <ecNumber evidence="8">6.1.1.1</ecNumber>
    </recommendedName>
    <alternativeName>
        <fullName evidence="8">Tyrosyl-tRNA synthetase</fullName>
        <shortName evidence="8">TyrRS</shortName>
    </alternativeName>
</protein>
<dbReference type="EMBL" id="CP012357">
    <property type="protein sequence ID" value="AKX33817.1"/>
    <property type="molecule type" value="Genomic_DNA"/>
</dbReference>
<dbReference type="Proteomes" id="UP000067476">
    <property type="component" value="Chromosome"/>
</dbReference>
<feature type="domain" description="Tyrosine--tRNA ligase SYY-like C-terminal" evidence="9">
    <location>
        <begin position="342"/>
        <end position="413"/>
    </location>
</feature>
<dbReference type="PANTHER" id="PTHR11766:SF0">
    <property type="entry name" value="TYROSINE--TRNA LIGASE, MITOCHONDRIAL"/>
    <property type="match status" value="1"/>
</dbReference>
<accession>A0A0K1W153</accession>
<sequence>MKSNIIEELKNRKLLKQITNENKLLDSQKNNNAVYCGFDPTADSLHVGHLIQILNLKRFSNNGFKSIALIGGATAMIGDPSFKSQERVLLELSVVNNNIISIKKQLKNLLPNVEILNNADWLNKLSLIDFLRDIGKHFNLANLLSKENISSRIEKGLSITEFSYTMLQAYDFFYLYKNHDCNVQIGGSDQWGNITSGTDYISSIYGNLNSKACGVTMNLLTKKDGVKFGKTESGTVWLDKNKTSEYELYQFFLNQDDEDCEILLNYLTTLEVDEIQNIMEVHKKEPFKRIAQKKLAQEVTSFVHGDEGYKKALKISDALFSGDLKNLNKEYLLSLIKTFDIIKVESDLKVLDFLISAKIITSKREGRELINDNALSINFENKFIEDNSIIDKRYFTVDRFILVKKGKKKYYVVELTN</sequence>
<evidence type="ECO:0000256" key="4">
    <source>
        <dbReference type="ARBA" id="ARBA00022884"/>
    </source>
</evidence>
<dbReference type="PRINTS" id="PR01040">
    <property type="entry name" value="TRNASYNTHTYR"/>
</dbReference>
<evidence type="ECO:0000256" key="7">
    <source>
        <dbReference type="ARBA" id="ARBA00048248"/>
    </source>
</evidence>
<dbReference type="Gene3D" id="3.10.290.10">
    <property type="entry name" value="RNA-binding S4 domain"/>
    <property type="match status" value="1"/>
</dbReference>
<feature type="short sequence motif" description="'KMSKS' region" evidence="8">
    <location>
        <begin position="227"/>
        <end position="231"/>
    </location>
</feature>
<evidence type="ECO:0000259" key="9">
    <source>
        <dbReference type="Pfam" id="PF22421"/>
    </source>
</evidence>
<evidence type="ECO:0000256" key="6">
    <source>
        <dbReference type="ARBA" id="ARBA00023146"/>
    </source>
</evidence>
<organism evidence="10 11">
    <name type="scientific">Spiroplasma litorale</name>
    <dbReference type="NCBI Taxonomy" id="216942"/>
    <lineage>
        <taxon>Bacteria</taxon>
        <taxon>Bacillati</taxon>
        <taxon>Mycoplasmatota</taxon>
        <taxon>Mollicutes</taxon>
        <taxon>Entomoplasmatales</taxon>
        <taxon>Spiroplasmataceae</taxon>
        <taxon>Spiroplasma</taxon>
    </lineage>
</organism>
<dbReference type="GO" id="GO:0006437">
    <property type="term" value="P:tyrosyl-tRNA aminoacylation"/>
    <property type="evidence" value="ECO:0007669"/>
    <property type="project" value="UniProtKB-UniRule"/>
</dbReference>
<dbReference type="PATRIC" id="fig|216942.3.peg.151"/>
<keyword evidence="4" id="KW-0694">RNA-binding</keyword>
<evidence type="ECO:0000256" key="2">
    <source>
        <dbReference type="ARBA" id="ARBA00022741"/>
    </source>
</evidence>
<reference evidence="10 11" key="1">
    <citation type="journal article" date="2015" name="Genome Announc.">
        <title>Complete Genome Sequence of Spiroplasma litorale TN-1T (DSM 21781), a Bacterium Isolated from a Green-Eyed Horsefly (Tabanus nigrovittatus).</title>
        <authorList>
            <person name="Lo W.S."/>
            <person name="Lai Y.C."/>
            <person name="Lien Y.W."/>
            <person name="Wang T.H."/>
            <person name="Kuo C.H."/>
        </authorList>
    </citation>
    <scope>NUCLEOTIDE SEQUENCE [LARGE SCALE GENOMIC DNA]</scope>
    <source>
        <strain evidence="10 11">TN-1</strain>
    </source>
</reference>
<dbReference type="Pfam" id="PF00579">
    <property type="entry name" value="tRNA-synt_1b"/>
    <property type="match status" value="1"/>
</dbReference>
<dbReference type="CDD" id="cd00805">
    <property type="entry name" value="TyrRS_core"/>
    <property type="match status" value="1"/>
</dbReference>
<keyword evidence="8" id="KW-0963">Cytoplasm</keyword>
<dbReference type="SUPFAM" id="SSF55174">
    <property type="entry name" value="Alpha-L RNA-binding motif"/>
    <property type="match status" value="1"/>
</dbReference>
<keyword evidence="6 8" id="KW-0030">Aminoacyl-tRNA synthetase</keyword>
<evidence type="ECO:0000256" key="8">
    <source>
        <dbReference type="HAMAP-Rule" id="MF_02006"/>
    </source>
</evidence>
<dbReference type="NCBIfam" id="TIGR00234">
    <property type="entry name" value="tyrS"/>
    <property type="match status" value="1"/>
</dbReference>
<dbReference type="PROSITE" id="PS00178">
    <property type="entry name" value="AA_TRNA_LIGASE_I"/>
    <property type="match status" value="1"/>
</dbReference>
<gene>
    <name evidence="8 10" type="primary">tyrS</name>
    <name evidence="10" type="ORF">SLITO_v1c01510</name>
</gene>
<keyword evidence="11" id="KW-1185">Reference proteome</keyword>
<proteinExistence type="inferred from homology"/>
<comment type="subcellular location">
    <subcellularLocation>
        <location evidence="8">Cytoplasm</location>
    </subcellularLocation>
</comment>
<feature type="short sequence motif" description="'HIGH' region" evidence="8">
    <location>
        <begin position="40"/>
        <end position="49"/>
    </location>
</feature>
<dbReference type="GO" id="GO:0005524">
    <property type="term" value="F:ATP binding"/>
    <property type="evidence" value="ECO:0007669"/>
    <property type="project" value="UniProtKB-UniRule"/>
</dbReference>
<dbReference type="STRING" id="216942.SLITO_v1c01510"/>
<evidence type="ECO:0000256" key="3">
    <source>
        <dbReference type="ARBA" id="ARBA00022840"/>
    </source>
</evidence>
<dbReference type="InterPro" id="IPR002305">
    <property type="entry name" value="aa-tRNA-synth_Ic"/>
</dbReference>
<feature type="binding site" evidence="8">
    <location>
        <position position="164"/>
    </location>
    <ligand>
        <name>L-tyrosine</name>
        <dbReference type="ChEBI" id="CHEBI:58315"/>
    </ligand>
</feature>
<dbReference type="GO" id="GO:0005829">
    <property type="term" value="C:cytosol"/>
    <property type="evidence" value="ECO:0007669"/>
    <property type="project" value="TreeGrafter"/>
</dbReference>
<dbReference type="Gene3D" id="3.40.50.620">
    <property type="entry name" value="HUPs"/>
    <property type="match status" value="1"/>
</dbReference>
<dbReference type="GO" id="GO:0004831">
    <property type="term" value="F:tyrosine-tRNA ligase activity"/>
    <property type="evidence" value="ECO:0007669"/>
    <property type="project" value="UniProtKB-UniRule"/>
</dbReference>
<dbReference type="KEGG" id="sll:SLITO_v1c01510"/>
<dbReference type="InterPro" id="IPR002307">
    <property type="entry name" value="Tyr-tRNA-ligase"/>
</dbReference>
<feature type="binding site" evidence="8">
    <location>
        <position position="35"/>
    </location>
    <ligand>
        <name>L-tyrosine</name>
        <dbReference type="ChEBI" id="CHEBI:58315"/>
    </ligand>
</feature>
<comment type="similarity">
    <text evidence="8">Belongs to the class-I aminoacyl-tRNA synthetase family. TyrS type 1 subfamily.</text>
</comment>
<dbReference type="GO" id="GO:0003723">
    <property type="term" value="F:RNA binding"/>
    <property type="evidence" value="ECO:0007669"/>
    <property type="project" value="UniProtKB-KW"/>
</dbReference>
<keyword evidence="5 8" id="KW-0648">Protein biosynthesis</keyword>
<dbReference type="AlphaFoldDB" id="A0A0K1W153"/>
<dbReference type="PANTHER" id="PTHR11766">
    <property type="entry name" value="TYROSYL-TRNA SYNTHETASE"/>
    <property type="match status" value="1"/>
</dbReference>
<dbReference type="InterPro" id="IPR054608">
    <property type="entry name" value="SYY-like_C"/>
</dbReference>
<evidence type="ECO:0000256" key="1">
    <source>
        <dbReference type="ARBA" id="ARBA00022598"/>
    </source>
</evidence>
<dbReference type="InterPro" id="IPR014729">
    <property type="entry name" value="Rossmann-like_a/b/a_fold"/>
</dbReference>
<comment type="function">
    <text evidence="8">Catalyzes the attachment of tyrosine to tRNA(Tyr) in a two-step reaction: tyrosine is first activated by ATP to form Tyr-AMP and then transferred to the acceptor end of tRNA(Tyr).</text>
</comment>
<dbReference type="RefSeq" id="WP_075057914.1">
    <property type="nucleotide sequence ID" value="NZ_CP012357.1"/>
</dbReference>
<evidence type="ECO:0000313" key="11">
    <source>
        <dbReference type="Proteomes" id="UP000067476"/>
    </source>
</evidence>